<dbReference type="OrthoDB" id="9803993at2"/>
<dbReference type="PANTHER" id="PTHR34448:SF1">
    <property type="entry name" value="BLL6088 PROTEIN"/>
    <property type="match status" value="1"/>
</dbReference>
<keyword evidence="5 10" id="KW-0031">Aminopeptidase</keyword>
<proteinExistence type="inferred from homology"/>
<evidence type="ECO:0000256" key="8">
    <source>
        <dbReference type="ARBA" id="ARBA00022801"/>
    </source>
</evidence>
<evidence type="ECO:0000256" key="7">
    <source>
        <dbReference type="ARBA" id="ARBA00022723"/>
    </source>
</evidence>
<keyword evidence="9" id="KW-0482">Metalloprotease</keyword>
<comment type="similarity">
    <text evidence="4">Belongs to the peptidase M29 family.</text>
</comment>
<reference evidence="11" key="1">
    <citation type="submission" date="2016-11" db="EMBL/GenBank/DDBJ databases">
        <authorList>
            <person name="Varghese N."/>
            <person name="Submissions S."/>
        </authorList>
    </citation>
    <scope>NUCLEOTIDE SEQUENCE [LARGE SCALE GENOMIC DNA]</scope>
    <source>
        <strain evidence="11">DSM 15285</strain>
    </source>
</reference>
<dbReference type="RefSeq" id="WP_072724974.1">
    <property type="nucleotide sequence ID" value="NZ_FQXH01000013.1"/>
</dbReference>
<dbReference type="Pfam" id="PF02073">
    <property type="entry name" value="Peptidase_M29"/>
    <property type="match status" value="1"/>
</dbReference>
<evidence type="ECO:0000256" key="2">
    <source>
        <dbReference type="ARBA" id="ARBA00001946"/>
    </source>
</evidence>
<dbReference type="Proteomes" id="UP000242520">
    <property type="component" value="Unassembled WGS sequence"/>
</dbReference>
<dbReference type="InterPro" id="IPR035097">
    <property type="entry name" value="M29_N-terminal"/>
</dbReference>
<sequence length="371" mass="42243">MRDPRINKLAKNLINYSVELKEGEKILIDVKGDDIDLAKELVKEAYEVGGIPFVSVKNDIILREILMKTNKEQIKSMAKYELERMKEMDAYISIRGTNNITELSDVPEDNMSLYMEEFIGPVHIKERVANTKWCVMRYPNPSMAQLAGTSTEKFEDFYFNVCNLDYSKMSKAMDSLVNLMEKTDKVKIIGPGTELTFSIKDIPVVKCDGKMNIPDGEVYTAPVKDSVNGYITYNTPAVYNGFTYENIRLEFKDGKIVKAIANDTDRINKIFDTDEGARYVGEFAIGVNPYIEKPMKDTLFDEKIKGSFHFTPGNSYKDAYNGNNSSIHWDLVCIQTPEFGGGEIYFDDVLIRKDGLFVIEELKCLNPENLK</sequence>
<dbReference type="GO" id="GO:0008237">
    <property type="term" value="F:metallopeptidase activity"/>
    <property type="evidence" value="ECO:0007669"/>
    <property type="project" value="UniProtKB-KW"/>
</dbReference>
<keyword evidence="6" id="KW-0645">Protease</keyword>
<dbReference type="SUPFAM" id="SSF144052">
    <property type="entry name" value="Thermophilic metalloprotease-like"/>
    <property type="match status" value="1"/>
</dbReference>
<comment type="cofactor">
    <cofactor evidence="3">
        <name>Zn(2+)</name>
        <dbReference type="ChEBI" id="CHEBI:29105"/>
    </cofactor>
</comment>
<dbReference type="PANTHER" id="PTHR34448">
    <property type="entry name" value="AMINOPEPTIDASE"/>
    <property type="match status" value="1"/>
</dbReference>
<evidence type="ECO:0000256" key="4">
    <source>
        <dbReference type="ARBA" id="ARBA00008236"/>
    </source>
</evidence>
<dbReference type="GO" id="GO:0006508">
    <property type="term" value="P:proteolysis"/>
    <property type="evidence" value="ECO:0007669"/>
    <property type="project" value="UniProtKB-KW"/>
</dbReference>
<evidence type="ECO:0000256" key="1">
    <source>
        <dbReference type="ARBA" id="ARBA00001941"/>
    </source>
</evidence>
<dbReference type="InterPro" id="IPR052170">
    <property type="entry name" value="M29_Exopeptidase"/>
</dbReference>
<evidence type="ECO:0000256" key="5">
    <source>
        <dbReference type="ARBA" id="ARBA00022438"/>
    </source>
</evidence>
<accession>A0A1M5RJ08</accession>
<evidence type="ECO:0000256" key="6">
    <source>
        <dbReference type="ARBA" id="ARBA00022670"/>
    </source>
</evidence>
<evidence type="ECO:0000313" key="10">
    <source>
        <dbReference type="EMBL" id="SHH26078.1"/>
    </source>
</evidence>
<gene>
    <name evidence="10" type="ORF">SAMN02744040_01383</name>
</gene>
<organism evidence="10 11">
    <name type="scientific">Tepidibacter thalassicus DSM 15285</name>
    <dbReference type="NCBI Taxonomy" id="1123350"/>
    <lineage>
        <taxon>Bacteria</taxon>
        <taxon>Bacillati</taxon>
        <taxon>Bacillota</taxon>
        <taxon>Clostridia</taxon>
        <taxon>Peptostreptococcales</taxon>
        <taxon>Peptostreptococcaceae</taxon>
        <taxon>Tepidibacter</taxon>
    </lineage>
</organism>
<dbReference type="GO" id="GO:0046872">
    <property type="term" value="F:metal ion binding"/>
    <property type="evidence" value="ECO:0007669"/>
    <property type="project" value="UniProtKB-KW"/>
</dbReference>
<protein>
    <submittedName>
        <fullName evidence="10">Leucyl aminopeptidase (Aminopeptidase T)</fullName>
    </submittedName>
</protein>
<dbReference type="GO" id="GO:0004177">
    <property type="term" value="F:aminopeptidase activity"/>
    <property type="evidence" value="ECO:0007669"/>
    <property type="project" value="UniProtKB-KW"/>
</dbReference>
<evidence type="ECO:0000256" key="9">
    <source>
        <dbReference type="ARBA" id="ARBA00023049"/>
    </source>
</evidence>
<evidence type="ECO:0000256" key="3">
    <source>
        <dbReference type="ARBA" id="ARBA00001947"/>
    </source>
</evidence>
<dbReference type="InterPro" id="IPR000787">
    <property type="entry name" value="Peptidase_M29"/>
</dbReference>
<evidence type="ECO:0000313" key="11">
    <source>
        <dbReference type="Proteomes" id="UP000242520"/>
    </source>
</evidence>
<keyword evidence="11" id="KW-1185">Reference proteome</keyword>
<keyword evidence="8" id="KW-0378">Hydrolase</keyword>
<comment type="cofactor">
    <cofactor evidence="1">
        <name>Co(2+)</name>
        <dbReference type="ChEBI" id="CHEBI:48828"/>
    </cofactor>
</comment>
<dbReference type="STRING" id="1123350.SAMN02744040_01383"/>
<dbReference type="EMBL" id="FQXH01000013">
    <property type="protein sequence ID" value="SHH26078.1"/>
    <property type="molecule type" value="Genomic_DNA"/>
</dbReference>
<keyword evidence="7" id="KW-0479">Metal-binding</keyword>
<comment type="cofactor">
    <cofactor evidence="2">
        <name>Mg(2+)</name>
        <dbReference type="ChEBI" id="CHEBI:18420"/>
    </cofactor>
</comment>
<name>A0A1M5RJ08_9FIRM</name>
<dbReference type="AlphaFoldDB" id="A0A1M5RJ08"/>
<dbReference type="Gene3D" id="3.40.1830.10">
    <property type="entry name" value="Thermophilic metalloprotease (M29)"/>
    <property type="match status" value="1"/>
</dbReference>